<dbReference type="GO" id="GO:0006260">
    <property type="term" value="P:DNA replication"/>
    <property type="evidence" value="ECO:0007669"/>
    <property type="project" value="TreeGrafter"/>
</dbReference>
<dbReference type="Pfam" id="PF21530">
    <property type="entry name" value="Pif1_2B_dom"/>
    <property type="match status" value="1"/>
</dbReference>
<dbReference type="KEGG" id="zju:132799134"/>
<protein>
    <submittedName>
        <fullName evidence="3">Uncharacterized protein LOC132799134</fullName>
    </submittedName>
</protein>
<organism evidence="2 3">
    <name type="scientific">Ziziphus jujuba</name>
    <name type="common">Chinese jujube</name>
    <name type="synonym">Ziziphus sativa</name>
    <dbReference type="NCBI Taxonomy" id="326968"/>
    <lineage>
        <taxon>Eukaryota</taxon>
        <taxon>Viridiplantae</taxon>
        <taxon>Streptophyta</taxon>
        <taxon>Embryophyta</taxon>
        <taxon>Tracheophyta</taxon>
        <taxon>Spermatophyta</taxon>
        <taxon>Magnoliopsida</taxon>
        <taxon>eudicotyledons</taxon>
        <taxon>Gunneridae</taxon>
        <taxon>Pentapetalae</taxon>
        <taxon>rosids</taxon>
        <taxon>fabids</taxon>
        <taxon>Rosales</taxon>
        <taxon>Rhamnaceae</taxon>
        <taxon>Paliureae</taxon>
        <taxon>Ziziphus</taxon>
    </lineage>
</organism>
<dbReference type="AlphaFoldDB" id="A0A6P4A0K1"/>
<dbReference type="Proteomes" id="UP001652623">
    <property type="component" value="Chromosome 7"/>
</dbReference>
<dbReference type="PANTHER" id="PTHR23274">
    <property type="entry name" value="DNA HELICASE-RELATED"/>
    <property type="match status" value="1"/>
</dbReference>
<dbReference type="InterPro" id="IPR049163">
    <property type="entry name" value="Pif1-like_2B_dom"/>
</dbReference>
<dbReference type="InParanoid" id="A0A6P4A0K1"/>
<evidence type="ECO:0000259" key="1">
    <source>
        <dbReference type="Pfam" id="PF21530"/>
    </source>
</evidence>
<dbReference type="GeneID" id="132799134"/>
<feature type="domain" description="DNA helicase Pif1-like 2B" evidence="1">
    <location>
        <begin position="77"/>
        <end position="123"/>
    </location>
</feature>
<dbReference type="KEGG" id="zju:107421860"/>
<evidence type="ECO:0000313" key="3">
    <source>
        <dbReference type="RefSeq" id="XP_015886689.3"/>
    </source>
</evidence>
<name>A0A6P4A0K1_ZIZJJ</name>
<evidence type="ECO:0000313" key="2">
    <source>
        <dbReference type="Proteomes" id="UP001652623"/>
    </source>
</evidence>
<gene>
    <name evidence="3" type="primary">LOC132799134</name>
</gene>
<dbReference type="InterPro" id="IPR027417">
    <property type="entry name" value="P-loop_NTPase"/>
</dbReference>
<dbReference type="PANTHER" id="PTHR23274:SF48">
    <property type="entry name" value="ATP-DEPENDENT DNA HELICASE"/>
    <property type="match status" value="1"/>
</dbReference>
<reference evidence="3" key="1">
    <citation type="submission" date="2025-08" db="UniProtKB">
        <authorList>
            <consortium name="RefSeq"/>
        </authorList>
    </citation>
    <scope>IDENTIFICATION</scope>
    <source>
        <tissue evidence="3">Seedling</tissue>
    </source>
</reference>
<sequence>MRLQSIDSDINKDELKTFSKWISIIGDETIDSSNDGHAMIDIPDDLLIKDIGNSVASIVNSTSDLDIDLIGDLYTPKFLNAIKCSGVPNHQLKLKISIPIMLLRNVDHSSGLCNGTRLVITRLGNHVLEGKLVLGSNVGFKVLISRITLTPWDPRLHFQFQRRQYHLVVSYAMTINKSQDQFLSHVRLYLKQPIFNHGQLYVAVSKVTNRKGLKILIYNKDGEPTNSTTNVVLKEVFQNLD</sequence>
<accession>A0A6P4A0K1</accession>
<proteinExistence type="predicted"/>
<dbReference type="GO" id="GO:0005657">
    <property type="term" value="C:replication fork"/>
    <property type="evidence" value="ECO:0007669"/>
    <property type="project" value="TreeGrafter"/>
</dbReference>
<dbReference type="SUPFAM" id="SSF52540">
    <property type="entry name" value="P-loop containing nucleoside triphosphate hydrolases"/>
    <property type="match status" value="1"/>
</dbReference>
<dbReference type="RefSeq" id="XP_015886689.3">
    <property type="nucleotide sequence ID" value="XM_016031203.3"/>
</dbReference>
<keyword evidence="2" id="KW-1185">Reference proteome</keyword>